<keyword evidence="1" id="KW-1133">Transmembrane helix</keyword>
<keyword evidence="1" id="KW-0812">Transmembrane</keyword>
<protein>
    <submittedName>
        <fullName evidence="2">Uncharacterized protein</fullName>
    </submittedName>
</protein>
<dbReference type="PANTHER" id="PTHR31549:SF80">
    <property type="entry name" value="OS12G0481000 PROTEIN"/>
    <property type="match status" value="1"/>
</dbReference>
<organism evidence="2 3">
    <name type="scientific">Amborella trichopoda</name>
    <dbReference type="NCBI Taxonomy" id="13333"/>
    <lineage>
        <taxon>Eukaryota</taxon>
        <taxon>Viridiplantae</taxon>
        <taxon>Streptophyta</taxon>
        <taxon>Embryophyta</taxon>
        <taxon>Tracheophyta</taxon>
        <taxon>Spermatophyta</taxon>
        <taxon>Magnoliopsida</taxon>
        <taxon>Amborellales</taxon>
        <taxon>Amborellaceae</taxon>
        <taxon>Amborella</taxon>
    </lineage>
</organism>
<dbReference type="HOGENOM" id="CLU_654441_0_0_1"/>
<name>W1PID4_AMBTC</name>
<evidence type="ECO:0000313" key="2">
    <source>
        <dbReference type="EMBL" id="ERN06870.1"/>
    </source>
</evidence>
<dbReference type="Gramene" id="ERN06870">
    <property type="protein sequence ID" value="ERN06870"/>
    <property type="gene ID" value="AMTR_s00005p00246530"/>
</dbReference>
<dbReference type="Pfam" id="PF03140">
    <property type="entry name" value="DUF247"/>
    <property type="match status" value="1"/>
</dbReference>
<evidence type="ECO:0000256" key="1">
    <source>
        <dbReference type="SAM" id="Phobius"/>
    </source>
</evidence>
<reference evidence="3" key="1">
    <citation type="journal article" date="2013" name="Science">
        <title>The Amborella genome and the evolution of flowering plants.</title>
        <authorList>
            <consortium name="Amborella Genome Project"/>
        </authorList>
    </citation>
    <scope>NUCLEOTIDE SEQUENCE [LARGE SCALE GENOMIC DNA]</scope>
</reference>
<accession>W1PID4</accession>
<dbReference type="InterPro" id="IPR004158">
    <property type="entry name" value="DUF247_pln"/>
</dbReference>
<dbReference type="PANTHER" id="PTHR31549">
    <property type="entry name" value="PROTEIN, PUTATIVE (DUF247)-RELATED-RELATED"/>
    <property type="match status" value="1"/>
</dbReference>
<gene>
    <name evidence="2" type="ORF">AMTR_s00005p00246530</name>
</gene>
<keyword evidence="3" id="KW-1185">Reference proteome</keyword>
<keyword evidence="1" id="KW-0472">Membrane</keyword>
<proteinExistence type="predicted"/>
<sequence length="420" mass="46823">MLRCSYRIRSYFRHEEVGGNEGTDCGGDGDGQTVRVGGDVHGDPDDVPGRRIAVSKQEIGVLKRSLCVWDERVCDGSPQGNDGYNQIPMQLLEALRSPQWYPSKVSFSELLFLFLNRIFYVENIQEKFHDIHFPECLHLLDALTTMTLPVRHHTPILAPLIRLLSFFYSLMLDLCSGLRQRPQVLDPDVGVPDAYPVANLRSNCIPSASALQRAGIISFEGNCTGSLRIEFFAESGDHLLRRKLHRLPQDRVFCRERGSSPTKGAAQAPSGSSFFGSCTGSLSCNGTLIIPCMRLNKFAVDLLLNMLECGSSMPWLCLTTASYVMVMRDLVREPNDVPVLCSAGILENDLSSNADASVLFTQVFYSGIASRWWPPFPLVSYESIRLQVNSRKQPVMARLFMTFSILVIGLSIIQTLYTVL</sequence>
<dbReference type="Proteomes" id="UP000017836">
    <property type="component" value="Unassembled WGS sequence"/>
</dbReference>
<dbReference type="AlphaFoldDB" id="W1PID4"/>
<feature type="transmembrane region" description="Helical" evidence="1">
    <location>
        <begin position="395"/>
        <end position="417"/>
    </location>
</feature>
<evidence type="ECO:0000313" key="3">
    <source>
        <dbReference type="Proteomes" id="UP000017836"/>
    </source>
</evidence>
<dbReference type="EMBL" id="KI393866">
    <property type="protein sequence ID" value="ERN06870.1"/>
    <property type="molecule type" value="Genomic_DNA"/>
</dbReference>